<dbReference type="SUPFAM" id="SSF53474">
    <property type="entry name" value="alpha/beta-Hydrolases"/>
    <property type="match status" value="1"/>
</dbReference>
<evidence type="ECO:0000313" key="1">
    <source>
        <dbReference type="EMBL" id="MCM2374004.1"/>
    </source>
</evidence>
<comment type="caution">
    <text evidence="1">The sequence shown here is derived from an EMBL/GenBank/DDBJ whole genome shotgun (WGS) entry which is preliminary data.</text>
</comment>
<evidence type="ECO:0008006" key="3">
    <source>
        <dbReference type="Google" id="ProtNLM"/>
    </source>
</evidence>
<reference evidence="1 2" key="1">
    <citation type="journal article" date="2022" name="Syst. Appl. Microbiol.">
        <title>Rhodopirellula aestuarii sp. nov., a novel member of the genus Rhodopirellula isolated from brackish sediments collected in the Tagus River estuary, Portugal.</title>
        <authorList>
            <person name="Vitorino I.R."/>
            <person name="Klimek D."/>
            <person name="Calusinska M."/>
            <person name="Lobo-da-Cunha A."/>
            <person name="Vasconcelos V."/>
            <person name="Lage O.M."/>
        </authorList>
    </citation>
    <scope>NUCLEOTIDE SEQUENCE [LARGE SCALE GENOMIC DNA]</scope>
    <source>
        <strain evidence="1 2">ICT_H3.1</strain>
    </source>
</reference>
<proteinExistence type="predicted"/>
<gene>
    <name evidence="1" type="ORF">NB063_25595</name>
</gene>
<name>A0ABT0UBB3_9BACT</name>
<dbReference type="EMBL" id="JAMQBK010000077">
    <property type="protein sequence ID" value="MCM2374004.1"/>
    <property type="molecule type" value="Genomic_DNA"/>
</dbReference>
<accession>A0ABT0UBB3</accession>
<organism evidence="1 2">
    <name type="scientific">Aporhodopirellula aestuarii</name>
    <dbReference type="NCBI Taxonomy" id="2950107"/>
    <lineage>
        <taxon>Bacteria</taxon>
        <taxon>Pseudomonadati</taxon>
        <taxon>Planctomycetota</taxon>
        <taxon>Planctomycetia</taxon>
        <taxon>Pirellulales</taxon>
        <taxon>Pirellulaceae</taxon>
        <taxon>Aporhodopirellula</taxon>
    </lineage>
</organism>
<dbReference type="InterPro" id="IPR029058">
    <property type="entry name" value="AB_hydrolase_fold"/>
</dbReference>
<keyword evidence="2" id="KW-1185">Reference proteome</keyword>
<evidence type="ECO:0000313" key="2">
    <source>
        <dbReference type="Proteomes" id="UP001202961"/>
    </source>
</evidence>
<sequence length="221" mass="24706">MNAKKKLINSVILDREAHLDVFEISSEPRFVIVMFGGSGIDQAEYARRSKSVVTCFDSIFAASPIRSIPTTLIYITAPYDVPFARFGEFPEALQAWTAHVWTELLSHWHNAPIFLSSFSGGAPLAFNGVHDRQGCFGGAAIAWDGLAGTFRCPDHWQSKLQLYAGREDRVCGHRENQLVAQRLIDRGEAELSWYAKTGHSIVQYVRNGCINDLILHAARIR</sequence>
<dbReference type="Gene3D" id="3.40.50.1820">
    <property type="entry name" value="alpha/beta hydrolase"/>
    <property type="match status" value="1"/>
</dbReference>
<dbReference type="RefSeq" id="WP_250931879.1">
    <property type="nucleotide sequence ID" value="NZ_JAMQBK010000077.1"/>
</dbReference>
<protein>
    <recommendedName>
        <fullName evidence="3">Esterase</fullName>
    </recommendedName>
</protein>
<dbReference type="Proteomes" id="UP001202961">
    <property type="component" value="Unassembled WGS sequence"/>
</dbReference>